<feature type="binding site" evidence="7">
    <location>
        <position position="41"/>
    </location>
    <ligand>
        <name>ATP</name>
        <dbReference type="ChEBI" id="CHEBI:30616"/>
    </ligand>
</feature>
<evidence type="ECO:0000259" key="10">
    <source>
        <dbReference type="PROSITE" id="PS50011"/>
    </source>
</evidence>
<keyword evidence="9" id="KW-1133">Transmembrane helix</keyword>
<dbReference type="GO" id="GO:0005524">
    <property type="term" value="F:ATP binding"/>
    <property type="evidence" value="ECO:0007669"/>
    <property type="project" value="UniProtKB-UniRule"/>
</dbReference>
<keyword evidence="6 7" id="KW-0067">ATP-binding</keyword>
<keyword evidence="2" id="KW-0723">Serine/threonine-protein kinase</keyword>
<name>A0A7C9K9D2_9PROT</name>
<keyword evidence="4 7" id="KW-0547">Nucleotide-binding</keyword>
<feature type="transmembrane region" description="Helical" evidence="9">
    <location>
        <begin position="284"/>
        <end position="307"/>
    </location>
</feature>
<dbReference type="PROSITE" id="PS00107">
    <property type="entry name" value="PROTEIN_KINASE_ATP"/>
    <property type="match status" value="1"/>
</dbReference>
<dbReference type="CDD" id="cd14014">
    <property type="entry name" value="STKc_PknB_like"/>
    <property type="match status" value="1"/>
</dbReference>
<evidence type="ECO:0000256" key="8">
    <source>
        <dbReference type="SAM" id="Coils"/>
    </source>
</evidence>
<comment type="caution">
    <text evidence="11">The sequence shown here is derived from an EMBL/GenBank/DDBJ whole genome shotgun (WGS) entry which is preliminary data.</text>
</comment>
<keyword evidence="8" id="KW-0175">Coiled coil</keyword>
<dbReference type="FunFam" id="1.10.510.10:FF:000021">
    <property type="entry name" value="Serine/threonine protein kinase"/>
    <property type="match status" value="1"/>
</dbReference>
<keyword evidence="9" id="KW-0472">Membrane</keyword>
<evidence type="ECO:0000313" key="11">
    <source>
        <dbReference type="EMBL" id="NDP47172.1"/>
    </source>
</evidence>
<accession>A0A7C9K9D2</accession>
<evidence type="ECO:0000313" key="12">
    <source>
        <dbReference type="Proteomes" id="UP000483432"/>
    </source>
</evidence>
<dbReference type="InterPro" id="IPR000719">
    <property type="entry name" value="Prot_kinase_dom"/>
</dbReference>
<dbReference type="PROSITE" id="PS50011">
    <property type="entry name" value="PROTEIN_KINASE_DOM"/>
    <property type="match status" value="1"/>
</dbReference>
<dbReference type="Pfam" id="PF00069">
    <property type="entry name" value="Pkinase"/>
    <property type="match status" value="1"/>
</dbReference>
<evidence type="ECO:0000256" key="2">
    <source>
        <dbReference type="ARBA" id="ARBA00022527"/>
    </source>
</evidence>
<sequence>MKIGRYEVLDEIGHGAMGTVWRARDPLIERTVAIKTVAIAKLRQDDADAETRFLREAQSAGRLSHPNIVTIFDVGETEELAYIAMEYLPGLTLRDVMNNGPMPLDLALDTTLQMAEALAFAHEHGVIHRDVKPANVVVTGRNGRIKLTDFGIAHLTNSGHTLAGQMLGSPRYMSPEQAMGREVDGRSDIFSLGAVLYEMLTGQYSFDGDSLPSIVYRVIHESPAPASTLRANLRTELVDLLTRMLHKDPHARPDARTLVNDLHTLAANMARKPEILPSNKVSRLLPVLAFGTPFGVFVLIGLGIIVIEHFIEKPPQAIQTTQKTRTSNVSATAVSTPPIEATLPDTTTGLKQSNTIKADAYLIGLDKKLVELRIKRTELLLEYTEQYPDVVQVDRQLEQLQEERQKHVRKLQKNQKN</sequence>
<dbReference type="InterPro" id="IPR008271">
    <property type="entry name" value="Ser/Thr_kinase_AS"/>
</dbReference>
<dbReference type="GO" id="GO:0004674">
    <property type="term" value="F:protein serine/threonine kinase activity"/>
    <property type="evidence" value="ECO:0007669"/>
    <property type="project" value="UniProtKB-KW"/>
</dbReference>
<dbReference type="Gene3D" id="3.30.200.20">
    <property type="entry name" value="Phosphorylase Kinase, domain 1"/>
    <property type="match status" value="1"/>
</dbReference>
<proteinExistence type="predicted"/>
<protein>
    <recommendedName>
        <fullName evidence="1">non-specific serine/threonine protein kinase</fullName>
        <ecNumber evidence="1">2.7.11.1</ecNumber>
    </recommendedName>
</protein>
<evidence type="ECO:0000256" key="9">
    <source>
        <dbReference type="SAM" id="Phobius"/>
    </source>
</evidence>
<dbReference type="SMART" id="SM00220">
    <property type="entry name" value="S_TKc"/>
    <property type="match status" value="1"/>
</dbReference>
<dbReference type="PANTHER" id="PTHR43289:SF6">
    <property type="entry name" value="SERINE_THREONINE-PROTEIN KINASE NEKL-3"/>
    <property type="match status" value="1"/>
</dbReference>
<evidence type="ECO:0000256" key="4">
    <source>
        <dbReference type="ARBA" id="ARBA00022741"/>
    </source>
</evidence>
<evidence type="ECO:0000256" key="6">
    <source>
        <dbReference type="ARBA" id="ARBA00022840"/>
    </source>
</evidence>
<dbReference type="InterPro" id="IPR017441">
    <property type="entry name" value="Protein_kinase_ATP_BS"/>
</dbReference>
<dbReference type="EC" id="2.7.11.1" evidence="1"/>
<keyword evidence="3" id="KW-0808">Transferase</keyword>
<organism evidence="11 12">
    <name type="scientific">Sulfuriferula multivorans</name>
    <dbReference type="NCBI Taxonomy" id="1559896"/>
    <lineage>
        <taxon>Bacteria</taxon>
        <taxon>Pseudomonadati</taxon>
        <taxon>Pseudomonadota</taxon>
        <taxon>Betaproteobacteria</taxon>
        <taxon>Nitrosomonadales</taxon>
        <taxon>Sulfuricellaceae</taxon>
        <taxon>Sulfuriferula</taxon>
    </lineage>
</organism>
<reference evidence="11 12" key="1">
    <citation type="submission" date="2019-09" db="EMBL/GenBank/DDBJ databases">
        <title>H2 Metabolism Revealed by Metagenomic Analysis in Subglacial Sediment of East Antarctica.</title>
        <authorList>
            <person name="Yang Z."/>
            <person name="Zhang Y."/>
            <person name="Lv Y."/>
            <person name="Yan W."/>
            <person name="Xiao X."/>
            <person name="Sun B."/>
            <person name="Ma H."/>
        </authorList>
    </citation>
    <scope>NUCLEOTIDE SEQUENCE [LARGE SCALE GENOMIC DNA]</scope>
    <source>
        <strain evidence="11">Bin2_2</strain>
    </source>
</reference>
<feature type="domain" description="Protein kinase" evidence="10">
    <location>
        <begin position="6"/>
        <end position="266"/>
    </location>
</feature>
<evidence type="ECO:0000256" key="5">
    <source>
        <dbReference type="ARBA" id="ARBA00022777"/>
    </source>
</evidence>
<evidence type="ECO:0000256" key="3">
    <source>
        <dbReference type="ARBA" id="ARBA00022679"/>
    </source>
</evidence>
<dbReference type="PROSITE" id="PS00108">
    <property type="entry name" value="PROTEIN_KINASE_ST"/>
    <property type="match status" value="1"/>
</dbReference>
<dbReference type="PANTHER" id="PTHR43289">
    <property type="entry name" value="MITOGEN-ACTIVATED PROTEIN KINASE KINASE KINASE 20-RELATED"/>
    <property type="match status" value="1"/>
</dbReference>
<dbReference type="AlphaFoldDB" id="A0A7C9K9D2"/>
<keyword evidence="9" id="KW-0812">Transmembrane</keyword>
<keyword evidence="5 11" id="KW-0418">Kinase</keyword>
<dbReference type="Gene3D" id="1.10.510.10">
    <property type="entry name" value="Transferase(Phosphotransferase) domain 1"/>
    <property type="match status" value="1"/>
</dbReference>
<evidence type="ECO:0000256" key="1">
    <source>
        <dbReference type="ARBA" id="ARBA00012513"/>
    </source>
</evidence>
<feature type="coiled-coil region" evidence="8">
    <location>
        <begin position="390"/>
        <end position="417"/>
    </location>
</feature>
<dbReference type="SUPFAM" id="SSF56112">
    <property type="entry name" value="Protein kinase-like (PK-like)"/>
    <property type="match status" value="1"/>
</dbReference>
<dbReference type="EMBL" id="JAAFGW010000017">
    <property type="protein sequence ID" value="NDP47172.1"/>
    <property type="molecule type" value="Genomic_DNA"/>
</dbReference>
<dbReference type="Proteomes" id="UP000483432">
    <property type="component" value="Unassembled WGS sequence"/>
</dbReference>
<dbReference type="InterPro" id="IPR011009">
    <property type="entry name" value="Kinase-like_dom_sf"/>
</dbReference>
<evidence type="ECO:0000256" key="7">
    <source>
        <dbReference type="PROSITE-ProRule" id="PRU10141"/>
    </source>
</evidence>
<gene>
    <name evidence="11" type="ORF">GZ085_02050</name>
</gene>